<dbReference type="AlphaFoldDB" id="A0A8H7B0I8"/>
<evidence type="ECO:0000313" key="3">
    <source>
        <dbReference type="EMBL" id="KAF7672430.1"/>
    </source>
</evidence>
<feature type="region of interest" description="Disordered" evidence="1">
    <location>
        <begin position="329"/>
        <end position="371"/>
    </location>
</feature>
<sequence length="371" mass="41740">MRLLQRLPGSSDFSLVERFGEEIPPYAILSHTWGSDEDEVTFSGLRDTLVKKKAGYSKLSFCSHQAAQDELDFFWVDTCCIDKSSSAELSEAINSMFKWYQKAAKCYVLLTDVLIDLPARDVSQQHWAQIFQKSRWFQRGWTLQELLAPRVVEFFSKAGTRLGDRTTLLQALHSRTQIPILALQGAPLLQFSIAERMSWFKGRRTKREEDEAYCLLGLLGVFMPSIYGEGRQSALARLQREARASQQTMPLDSLHHVGQVERSDSNQTSLSKFVGEIPVRNIALSPFDKSVVLNDPDVLHRMATAIENLYGLFPASRITNIAQGLSSSSSFTLHPTSHSTQLEQTISTISPPKVRLKRSGSKPELSVPDSR</sequence>
<organism evidence="3 4">
    <name type="scientific">Alternaria burnsii</name>
    <dbReference type="NCBI Taxonomy" id="1187904"/>
    <lineage>
        <taxon>Eukaryota</taxon>
        <taxon>Fungi</taxon>
        <taxon>Dikarya</taxon>
        <taxon>Ascomycota</taxon>
        <taxon>Pezizomycotina</taxon>
        <taxon>Dothideomycetes</taxon>
        <taxon>Pleosporomycetidae</taxon>
        <taxon>Pleosporales</taxon>
        <taxon>Pleosporineae</taxon>
        <taxon>Pleosporaceae</taxon>
        <taxon>Alternaria</taxon>
        <taxon>Alternaria sect. Alternaria</taxon>
    </lineage>
</organism>
<dbReference type="RefSeq" id="XP_038782783.1">
    <property type="nucleotide sequence ID" value="XM_038934508.1"/>
</dbReference>
<dbReference type="InterPro" id="IPR010730">
    <property type="entry name" value="HET"/>
</dbReference>
<evidence type="ECO:0000313" key="4">
    <source>
        <dbReference type="Proteomes" id="UP000596902"/>
    </source>
</evidence>
<reference evidence="3" key="2">
    <citation type="submission" date="2020-08" db="EMBL/GenBank/DDBJ databases">
        <title>Draft Genome Sequence of Cumin Blight Pathogen Alternaria burnsii.</title>
        <authorList>
            <person name="Feng Z."/>
        </authorList>
    </citation>
    <scope>NUCLEOTIDE SEQUENCE</scope>
    <source>
        <strain evidence="3">CBS107.38</strain>
    </source>
</reference>
<dbReference type="Pfam" id="PF06985">
    <property type="entry name" value="HET"/>
    <property type="match status" value="1"/>
</dbReference>
<dbReference type="PANTHER" id="PTHR10622">
    <property type="entry name" value="HET DOMAIN-CONTAINING PROTEIN"/>
    <property type="match status" value="1"/>
</dbReference>
<dbReference type="PANTHER" id="PTHR10622:SF13">
    <property type="entry name" value="NACHT DOMAIN-CONTAINING PROTEIN"/>
    <property type="match status" value="1"/>
</dbReference>
<feature type="domain" description="Heterokaryon incompatibility" evidence="2">
    <location>
        <begin position="26"/>
        <end position="111"/>
    </location>
</feature>
<proteinExistence type="predicted"/>
<feature type="compositionally biased region" description="Low complexity" evidence="1">
    <location>
        <begin position="329"/>
        <end position="340"/>
    </location>
</feature>
<accession>A0A8H7B0I8</accession>
<comment type="caution">
    <text evidence="3">The sequence shown here is derived from an EMBL/GenBank/DDBJ whole genome shotgun (WGS) entry which is preliminary data.</text>
</comment>
<dbReference type="EMBL" id="JAAABM010000016">
    <property type="protein sequence ID" value="KAF7672430.1"/>
    <property type="molecule type" value="Genomic_DNA"/>
</dbReference>
<dbReference type="GeneID" id="62207686"/>
<keyword evidence="4" id="KW-1185">Reference proteome</keyword>
<reference evidence="3" key="1">
    <citation type="submission" date="2020-01" db="EMBL/GenBank/DDBJ databases">
        <authorList>
            <person name="Feng Z.H.Z."/>
        </authorList>
    </citation>
    <scope>NUCLEOTIDE SEQUENCE</scope>
    <source>
        <strain evidence="3">CBS107.38</strain>
    </source>
</reference>
<gene>
    <name evidence="3" type="ORF">GT037_009461</name>
</gene>
<name>A0A8H7B0I8_9PLEO</name>
<feature type="compositionally biased region" description="Polar residues" evidence="1">
    <location>
        <begin position="341"/>
        <end position="350"/>
    </location>
</feature>
<dbReference type="OrthoDB" id="20872at2759"/>
<evidence type="ECO:0000256" key="1">
    <source>
        <dbReference type="SAM" id="MobiDB-lite"/>
    </source>
</evidence>
<protein>
    <recommendedName>
        <fullName evidence="2">Heterokaryon incompatibility domain-containing protein</fullName>
    </recommendedName>
</protein>
<dbReference type="Proteomes" id="UP000596902">
    <property type="component" value="Unassembled WGS sequence"/>
</dbReference>
<evidence type="ECO:0000259" key="2">
    <source>
        <dbReference type="Pfam" id="PF06985"/>
    </source>
</evidence>